<proteinExistence type="predicted"/>
<reference evidence="1 2" key="1">
    <citation type="journal article" date="2018" name="Proc. R. Soc. B">
        <title>A non-coding region near Follistatin controls head colour polymorphism in the Gouldian finch.</title>
        <authorList>
            <person name="Toomey M.B."/>
            <person name="Marques C.I."/>
            <person name="Andrade P."/>
            <person name="Araujo P.M."/>
            <person name="Sabatino S."/>
            <person name="Gazda M.A."/>
            <person name="Afonso S."/>
            <person name="Lopes R.J."/>
            <person name="Corbo J.C."/>
            <person name="Carneiro M."/>
        </authorList>
    </citation>
    <scope>NUCLEOTIDE SEQUENCE [LARGE SCALE GENOMIC DNA]</scope>
    <source>
        <strain evidence="1">Red01</strain>
        <tissue evidence="1">Muscle</tissue>
    </source>
</reference>
<evidence type="ECO:0000313" key="2">
    <source>
        <dbReference type="Proteomes" id="UP000276834"/>
    </source>
</evidence>
<dbReference type="Proteomes" id="UP000276834">
    <property type="component" value="Unassembled WGS sequence"/>
</dbReference>
<sequence>MAFADDLVLVSDSWEGMCDNIKILETFCQLTGLRTQGEKCHGFYIKPTKDSYVINDCSPWKICGSALNMIDPGSSEKYLGTSIDPWTGFADPGLTEKLDDWLQQIGDAPLKPLQKVDILRTYTIPRLIYLADHTEVHLGLLESLDQQVRKVVKEWLHLPPSTCDAILYSRYRDGGLGITKLAALIPSIQARRLHRLAQSSDETLVEFLKEEHLELLYEKLWIRAGGDKESIPVIWDPIPSSESGAGGDGGLSVWEAAAPQVSYPRPCNWRKLEFKKWTHLVAQGHGIENFEDDDISNAWIRQFGGIPQRKLITALQLRANVYPTREFLARGRQEALVRSCRHCGADYETVAHIVGNCPITQEARIKRHNAICEILSQEAKKEGWTVFHEPHLRDENNELFKPDLIMVKGLKAYVVDVTVRYEHNISSLRAAAAEKAKKYQRLHSQVKDLTNAVNIEYIGFPMGARGKWYSKNSEFLLALGLPKTRLGRIARALTFRVLVASVEIVHMFVNKARSIVHSRI</sequence>
<organism evidence="1 2">
    <name type="scientific">Chloebia gouldiae</name>
    <name type="common">Gouldian finch</name>
    <name type="synonym">Erythrura gouldiae</name>
    <dbReference type="NCBI Taxonomy" id="44316"/>
    <lineage>
        <taxon>Eukaryota</taxon>
        <taxon>Metazoa</taxon>
        <taxon>Chordata</taxon>
        <taxon>Craniata</taxon>
        <taxon>Vertebrata</taxon>
        <taxon>Euteleostomi</taxon>
        <taxon>Archelosauria</taxon>
        <taxon>Archosauria</taxon>
        <taxon>Dinosauria</taxon>
        <taxon>Saurischia</taxon>
        <taxon>Theropoda</taxon>
        <taxon>Coelurosauria</taxon>
        <taxon>Aves</taxon>
        <taxon>Neognathae</taxon>
        <taxon>Neoaves</taxon>
        <taxon>Telluraves</taxon>
        <taxon>Australaves</taxon>
        <taxon>Passeriformes</taxon>
        <taxon>Passeroidea</taxon>
        <taxon>Passeridae</taxon>
        <taxon>Chloebia</taxon>
    </lineage>
</organism>
<dbReference type="OrthoDB" id="9902985at2759"/>
<evidence type="ECO:0000313" key="1">
    <source>
        <dbReference type="EMBL" id="RLV63087.1"/>
    </source>
</evidence>
<name>A0A3L8Q6Z1_CHLGU</name>
<dbReference type="AlphaFoldDB" id="A0A3L8Q6Z1"/>
<accession>A0A3L8Q6Z1</accession>
<dbReference type="PANTHER" id="PTHR37557:SF4">
    <property type="entry name" value="CCHC-TYPE DOMAIN-CONTAINING PROTEIN"/>
    <property type="match status" value="1"/>
</dbReference>
<comment type="caution">
    <text evidence="1">The sequence shown here is derived from an EMBL/GenBank/DDBJ whole genome shotgun (WGS) entry which is preliminary data.</text>
</comment>
<dbReference type="PANTHER" id="PTHR37557">
    <property type="entry name" value="115 KDA PROTEIN IN TYPE-1 RETROTRANSPOSABLE ELEMENT R1DM-LIKE PROTEIN-RELATED-RELATED"/>
    <property type="match status" value="1"/>
</dbReference>
<evidence type="ECO:0008006" key="3">
    <source>
        <dbReference type="Google" id="ProtNLM"/>
    </source>
</evidence>
<protein>
    <recommendedName>
        <fullName evidence="3">Reverse transcriptase domain-containing protein</fullName>
    </recommendedName>
</protein>
<dbReference type="EMBL" id="QUSF01003984">
    <property type="protein sequence ID" value="RLV63087.1"/>
    <property type="molecule type" value="Genomic_DNA"/>
</dbReference>
<keyword evidence="2" id="KW-1185">Reference proteome</keyword>
<gene>
    <name evidence="1" type="ORF">DV515_00018632</name>
</gene>